<evidence type="ECO:0000259" key="9">
    <source>
        <dbReference type="PROSITE" id="PS50268"/>
    </source>
</evidence>
<dbReference type="InterPro" id="IPR050174">
    <property type="entry name" value="Protocadherin/Cadherin-CA"/>
</dbReference>
<evidence type="ECO:0000256" key="6">
    <source>
        <dbReference type="ARBA" id="ARBA00023136"/>
    </source>
</evidence>
<dbReference type="InterPro" id="IPR020894">
    <property type="entry name" value="Cadherin_CS"/>
</dbReference>
<keyword evidence="3" id="KW-0677">Repeat</keyword>
<keyword evidence="4 8" id="KW-0106">Calcium</keyword>
<dbReference type="Pfam" id="PF00028">
    <property type="entry name" value="Cadherin"/>
    <property type="match status" value="2"/>
</dbReference>
<reference evidence="10" key="1">
    <citation type="submission" date="2025-08" db="UniProtKB">
        <authorList>
            <consortium name="Ensembl"/>
        </authorList>
    </citation>
    <scope>IDENTIFICATION</scope>
</reference>
<dbReference type="PANTHER" id="PTHR24028:SF287">
    <property type="entry name" value="CADHERIN-RELATED NEURONAL RECEPTOR VARIABLE 1-RELATED"/>
    <property type="match status" value="1"/>
</dbReference>
<dbReference type="AlphaFoldDB" id="A0A3Q2QE05"/>
<keyword evidence="6" id="KW-0472">Membrane</keyword>
<dbReference type="Ensembl" id="ENSFHET00000006570.1">
    <property type="protein sequence ID" value="ENSFHEP00000024904.1"/>
    <property type="gene ID" value="ENSFHEG00000006783.1"/>
</dbReference>
<dbReference type="PRINTS" id="PR00205">
    <property type="entry name" value="CADHERIN"/>
</dbReference>
<dbReference type="PROSITE" id="PS50268">
    <property type="entry name" value="CADHERIN_2"/>
    <property type="match status" value="2"/>
</dbReference>
<dbReference type="FunFam" id="2.60.40.60:FF:000129">
    <property type="entry name" value="protocadherin alpha-C2 isoform X1"/>
    <property type="match status" value="1"/>
</dbReference>
<protein>
    <recommendedName>
        <fullName evidence="9">Cadherin domain-containing protein</fullName>
    </recommendedName>
</protein>
<evidence type="ECO:0000256" key="7">
    <source>
        <dbReference type="ARBA" id="ARBA00023180"/>
    </source>
</evidence>
<dbReference type="InterPro" id="IPR002126">
    <property type="entry name" value="Cadherin-like_dom"/>
</dbReference>
<dbReference type="GeneTree" id="ENSGT00940000164173"/>
<dbReference type="PANTHER" id="PTHR24028">
    <property type="entry name" value="CADHERIN-87A"/>
    <property type="match status" value="1"/>
</dbReference>
<proteinExistence type="predicted"/>
<evidence type="ECO:0000256" key="8">
    <source>
        <dbReference type="PROSITE-ProRule" id="PRU00043"/>
    </source>
</evidence>
<evidence type="ECO:0000313" key="11">
    <source>
        <dbReference type="Proteomes" id="UP000265000"/>
    </source>
</evidence>
<organism evidence="10 11">
    <name type="scientific">Fundulus heteroclitus</name>
    <name type="common">Killifish</name>
    <name type="synonym">Mummichog</name>
    <dbReference type="NCBI Taxonomy" id="8078"/>
    <lineage>
        <taxon>Eukaryota</taxon>
        <taxon>Metazoa</taxon>
        <taxon>Chordata</taxon>
        <taxon>Craniata</taxon>
        <taxon>Vertebrata</taxon>
        <taxon>Euteleostomi</taxon>
        <taxon>Actinopterygii</taxon>
        <taxon>Neopterygii</taxon>
        <taxon>Teleostei</taxon>
        <taxon>Neoteleostei</taxon>
        <taxon>Acanthomorphata</taxon>
        <taxon>Ovalentaria</taxon>
        <taxon>Atherinomorphae</taxon>
        <taxon>Cyprinodontiformes</taxon>
        <taxon>Fundulidae</taxon>
        <taxon>Fundulus</taxon>
    </lineage>
</organism>
<evidence type="ECO:0000313" key="10">
    <source>
        <dbReference type="Ensembl" id="ENSFHEP00000024904.1"/>
    </source>
</evidence>
<keyword evidence="7" id="KW-0325">Glycoprotein</keyword>
<evidence type="ECO:0000256" key="1">
    <source>
        <dbReference type="ARBA" id="ARBA00004167"/>
    </source>
</evidence>
<dbReference type="Gene3D" id="2.60.40.60">
    <property type="entry name" value="Cadherins"/>
    <property type="match status" value="2"/>
</dbReference>
<dbReference type="GO" id="GO:0009653">
    <property type="term" value="P:anatomical structure morphogenesis"/>
    <property type="evidence" value="ECO:0007669"/>
    <property type="project" value="UniProtKB-ARBA"/>
</dbReference>
<keyword evidence="5" id="KW-1133">Transmembrane helix</keyword>
<dbReference type="PROSITE" id="PS00232">
    <property type="entry name" value="CADHERIN_1"/>
    <property type="match status" value="2"/>
</dbReference>
<reference evidence="10" key="2">
    <citation type="submission" date="2025-09" db="UniProtKB">
        <authorList>
            <consortium name="Ensembl"/>
        </authorList>
    </citation>
    <scope>IDENTIFICATION</scope>
</reference>
<evidence type="ECO:0000256" key="2">
    <source>
        <dbReference type="ARBA" id="ARBA00022692"/>
    </source>
</evidence>
<evidence type="ECO:0000256" key="3">
    <source>
        <dbReference type="ARBA" id="ARBA00022737"/>
    </source>
</evidence>
<name>A0A3Q2QE05_FUNHE</name>
<dbReference type="GO" id="GO:0005509">
    <property type="term" value="F:calcium ion binding"/>
    <property type="evidence" value="ECO:0007669"/>
    <property type="project" value="UniProtKB-UniRule"/>
</dbReference>
<evidence type="ECO:0000256" key="5">
    <source>
        <dbReference type="ARBA" id="ARBA00022989"/>
    </source>
</evidence>
<dbReference type="CDD" id="cd11304">
    <property type="entry name" value="Cadherin_repeat"/>
    <property type="match status" value="2"/>
</dbReference>
<feature type="domain" description="Cadherin" evidence="9">
    <location>
        <begin position="26"/>
        <end position="115"/>
    </location>
</feature>
<dbReference type="SMART" id="SM00112">
    <property type="entry name" value="CA"/>
    <property type="match status" value="2"/>
</dbReference>
<feature type="domain" description="Cadherin" evidence="9">
    <location>
        <begin position="116"/>
        <end position="224"/>
    </location>
</feature>
<dbReference type="Proteomes" id="UP000265000">
    <property type="component" value="Unplaced"/>
</dbReference>
<comment type="subcellular location">
    <subcellularLocation>
        <location evidence="1">Membrane</location>
        <topology evidence="1">Single-pass membrane protein</topology>
    </subcellularLocation>
</comment>
<dbReference type="FunFam" id="2.60.40.60:FF:000001">
    <property type="entry name" value="Protocadherin alpha 2"/>
    <property type="match status" value="1"/>
</dbReference>
<dbReference type="STRING" id="8078.ENSFHEP00000024904"/>
<accession>A0A3Q2QE05</accession>
<dbReference type="SUPFAM" id="SSF49313">
    <property type="entry name" value="Cadherin-like"/>
    <property type="match status" value="2"/>
</dbReference>
<keyword evidence="11" id="KW-1185">Reference proteome</keyword>
<dbReference type="GO" id="GO:0007156">
    <property type="term" value="P:homophilic cell adhesion via plasma membrane adhesion molecules"/>
    <property type="evidence" value="ECO:0007669"/>
    <property type="project" value="InterPro"/>
</dbReference>
<dbReference type="InterPro" id="IPR015919">
    <property type="entry name" value="Cadherin-like_sf"/>
</dbReference>
<keyword evidence="2" id="KW-0812">Transmembrane</keyword>
<dbReference type="GO" id="GO:0005886">
    <property type="term" value="C:plasma membrane"/>
    <property type="evidence" value="ECO:0007669"/>
    <property type="project" value="InterPro"/>
</dbReference>
<sequence>VEIYNFLSCLVSWFTQFLVFVYAKLGTAIALVSVVDKDGGKNGIVHCNIKNETPFKLETNYKNYYSLVVDGQLDRETDSYYNVTIIARDDGEPALMSTKEFTVYVSDVNDNSPQFSEPVFNVYLKENTPVGKVLKRVSAFDADTDQNAQLSYSVIESKSNLQLLAMVNINSETGDITSLQSFNYEELKTFQFKVQATDSGVPPLSSNVTVNIFILDENDNNPTILAPYSEHGSVNSERRNTRVCGLNFELKCF</sequence>
<evidence type="ECO:0000256" key="4">
    <source>
        <dbReference type="ARBA" id="ARBA00022837"/>
    </source>
</evidence>